<name>A0A090M9R6_9HYPO</name>
<organism evidence="1">
    <name type="scientific">Fusarium acuminatum CS5907</name>
    <dbReference type="NCBI Taxonomy" id="1318461"/>
    <lineage>
        <taxon>Eukaryota</taxon>
        <taxon>Fungi</taxon>
        <taxon>Dikarya</taxon>
        <taxon>Ascomycota</taxon>
        <taxon>Pezizomycotina</taxon>
        <taxon>Sordariomycetes</taxon>
        <taxon>Hypocreomycetidae</taxon>
        <taxon>Hypocreales</taxon>
        <taxon>Nectriaceae</taxon>
        <taxon>Fusarium</taxon>
        <taxon>Fusarium tricinctum species complex</taxon>
    </lineage>
</organism>
<dbReference type="AlphaFoldDB" id="A0A090M9R6"/>
<accession>A0A090M9R6</accession>
<reference evidence="1" key="1">
    <citation type="submission" date="2013-05" db="EMBL/GenBank/DDBJ databases">
        <title>Draft genome sequences of six wheat associated Fusarium spp. isolates.</title>
        <authorList>
            <person name="Moolhuijzen P.M."/>
            <person name="Manners J.M."/>
            <person name="Wilcox S."/>
            <person name="Bellgard M.I."/>
            <person name="Gardiner D.M."/>
        </authorList>
    </citation>
    <scope>NUCLEOTIDE SEQUENCE</scope>
    <source>
        <strain evidence="1">CS5907</strain>
    </source>
</reference>
<comment type="caution">
    <text evidence="1">The sequence shown here is derived from an EMBL/GenBank/DDBJ whole genome shotgun (WGS) entry which is preliminary data.</text>
</comment>
<evidence type="ECO:0000313" key="1">
    <source>
        <dbReference type="EMBL" id="CEG03873.1"/>
    </source>
</evidence>
<gene>
    <name evidence="1" type="ORF">BN851_0128830</name>
</gene>
<sequence length="63" mass="6899">MARKVWAACLQDGSTIIFPPCLDFTIQSAMIFQVFSGENQTYTSGTIIARPCSTPVNRVKTSV</sequence>
<dbReference type="EMBL" id="CBMG010002978">
    <property type="protein sequence ID" value="CEG03873.1"/>
    <property type="molecule type" value="Genomic_DNA"/>
</dbReference>
<proteinExistence type="predicted"/>
<protein>
    <submittedName>
        <fullName evidence="1">WGS project CBMG000000000 data, contig CS5907-c002993</fullName>
    </submittedName>
</protein>